<comment type="miscellaneous">
    <text evidence="32">Inhibitors targeting HIV-1 viral envelope proteins are used as antiretroviral drugs. Attachment of virions to the cell surface via non-specific interactions and CD4 binding can be blocked by inhibitors that include cyanovirin-N, cyclotriazadisulfonamide analogs, PRO 2000, TNX 355 and PRO 542. In addition, BMS 806 can block CD4-induced conformational changes. Env interactions with the coreceptor molecules can be targeted by CCR5 antagonists including SCH-D, maraviroc (UK 427857) and aplaviroc (GW 873140), and the CXCR4 antagonist AMD 070. Fusion of viral and cellular membranes can be inhibited by peptides such as enfuvirtide and tifuvirtide (T 1249). Resistance to inhibitors associated with mutations in Env are observed. Most of the time, single mutations confer only a modest reduction in drug susceptibility. Combination of several mutations is usually required to develop a high-level drug resistance.</text>
</comment>
<comment type="function">
    <text evidence="32">Transmembrane protein gp41: Acts as a class I viral fusion protein. Under the current model, the protein has at least 3 conformational states: pre-fusion native state, pre-hairpin intermediate state, and post-fusion hairpin state. During fusion of viral and target intracellular membranes, the coiled coil regions (heptad repeats) assume a trimer-of-hairpins structure, positioning the fusion peptide in close proximity to the C-terminal region of the ectodomain. The formation of this structure appears to drive apposition and subsequent fusion of viral and target cell membranes. Complete fusion occurs in host cell endosomes and is dynamin-dependent, however some lipid transfer might occur at the plasma membrane. The virus undergoes clathrin-dependent internalization long before endosomal fusion, thus minimizing the surface exposure of conserved viral epitopes during fusion and reducing the efficacy of inhibitors targeting these epitopes. Membranes fusion leads to delivery of the nucleocapsid into the cytoplasm.</text>
</comment>
<dbReference type="GO" id="GO:0016020">
    <property type="term" value="C:membrane"/>
    <property type="evidence" value="ECO:0007669"/>
    <property type="project" value="UniProtKB-UniRule"/>
</dbReference>
<keyword evidence="14 32" id="KW-0812">Transmembrane</keyword>
<feature type="short sequence motif" description="Di-leucine internalization motif" evidence="32">
    <location>
        <begin position="858"/>
        <end position="859"/>
    </location>
</feature>
<feature type="topological domain" description="Cytoplasmic" evidence="32">
    <location>
        <begin position="709"/>
        <end position="859"/>
    </location>
</feature>
<evidence type="ECO:0000256" key="4">
    <source>
        <dbReference type="ARBA" id="ARBA00004563"/>
    </source>
</evidence>
<feature type="transmembrane region" description="Helical" evidence="33">
    <location>
        <begin position="16"/>
        <end position="41"/>
    </location>
</feature>
<dbReference type="GO" id="GO:0005198">
    <property type="term" value="F:structural molecule activity"/>
    <property type="evidence" value="ECO:0007669"/>
    <property type="project" value="UniProtKB-UniRule"/>
</dbReference>
<comment type="PTM">
    <text evidence="32">Palmitoylation of the transmembrane protein and of Env polyprotein (prior to its proteolytic cleavage) is essential for their association with host cell membrane lipid rafts. Palmitoylation is therefore required for envelope trafficking to classical lipid rafts, but not for viral replication.</text>
</comment>
<evidence type="ECO:0000256" key="9">
    <source>
        <dbReference type="ARBA" id="ARBA00022511"/>
    </source>
</evidence>
<feature type="domain" description="Human immunodeficiency virus 1 envelope glycoprotein Gp120" evidence="35">
    <location>
        <begin position="33"/>
        <end position="513"/>
    </location>
</feature>
<name>A0A0A1CP65_HV1</name>
<evidence type="ECO:0000256" key="3">
    <source>
        <dbReference type="ARBA" id="ARBA00004505"/>
    </source>
</evidence>
<evidence type="ECO:0000256" key="21">
    <source>
        <dbReference type="ARBA" id="ARBA00022890"/>
    </source>
</evidence>
<keyword evidence="13 32" id="KW-0165">Cleavage on pair of basic residues</keyword>
<reference evidence="37" key="1">
    <citation type="submission" date="2014-08" db="EMBL/GenBank/DDBJ databases">
        <authorList>
            <person name="Buckheit Sturdevant C."/>
            <person name="Joseph S.B."/>
            <person name="Schnell G."/>
            <person name="Price R.W."/>
            <person name="Swanstrom R."/>
            <person name="Spudich S."/>
        </authorList>
    </citation>
    <scope>NUCLEOTIDE SEQUENCE</scope>
    <source>
        <strain evidence="37">9040_121709_plasma_32</strain>
    </source>
</reference>
<keyword evidence="12 32" id="KW-1162">Viral penetration into host cytoplasm</keyword>
<evidence type="ECO:0000256" key="31">
    <source>
        <dbReference type="ARBA" id="ARBA00023296"/>
    </source>
</evidence>
<dbReference type="GO" id="GO:0044175">
    <property type="term" value="C:host cell endosome membrane"/>
    <property type="evidence" value="ECO:0007669"/>
    <property type="project" value="UniProtKB-SubCell"/>
</dbReference>
<evidence type="ECO:0000256" key="19">
    <source>
        <dbReference type="ARBA" id="ARBA00022870"/>
    </source>
</evidence>
<sequence length="859" mass="97388">MKVKGTKRNYQDLWRWGIMLLGMLMICSAAEQLWVTVYYGVPVWKEATTTLFCASDAKTYSAEVHNVWATHACVPTDPNPREVVLGNVTENFNMWKNDMVEQMHEDIISLWEESLKPCTKLTPLCVTLHCTNTTKSNGTSSIATTNNTIGEREMKNCSFNVTTNIRDKVTKEYALFYKMDVVPIADSKNNATNNTDYRLINCNTSVITQACPKVSFEPIPIHYCAPAGFAILKCNNKTFQGKGSCTNVSTVQCTHGIKPVVSTQLLLNGSLAEKDIVIRSDNFSDNAKIIIVQLNEAVQINCTRPGNNTRRSIHIGLGRAFYATRDIIGDTRQAHCNLSKTAWNNTLRQVATKLREQFPNKTIIFNHSSGGDPEVVMHNFNCRGEFFYCNTIQLFNSTWNDTELNSTTGNSTTDTITLPCRIKQIINMWQEVGKAMYAPPIRGYINCSSNITGLLLTRDGGEGNNRSETFRPGGGNMRDNWRSELYKYKVVKIEPLGIAPTKAKRRVVQREKRAVGTIGAMFLGFLGAAGSTMGAASITLTVQARQLLSGIVQQQNNLLRAIEAQQHLLQLTVWGIKQLQARVLAVERYLRDQQLLGIWGCSGKLICTTAVPWNTSWSNKSLNDIWDNMTWMQWEKEIDNYTDLIYNLIEQSQNQQEKNEQELLELDKWASLWNWFNITNWLWYIKIFIMIVGGLIGLRIVFTVLSIANRVRQGYSPLSFQTHLPTSRGPDRPEGIEDEGGERDRGRSNRLVHGFLALVWDDLRSLCIFSYHRLRDLLLIAARIAETLGRRGWEILKYWWSLLQYWSQELKNSAISLLNATAIAVAEGTDRVIEVLQRIGRAFLHIPRRIRQGAERALL</sequence>
<feature type="lipid moiety-binding region" description="S-palmitoyl cysteine; by host" evidence="32">
    <location>
        <position position="767"/>
    </location>
</feature>
<comment type="subcellular location">
    <molecule>Transmembrane protein gp41</molecule>
    <subcellularLocation>
        <location evidence="32">Virion membrane</location>
        <topology evidence="32">Single-pass type I membrane protein</topology>
    </subcellularLocation>
    <subcellularLocation>
        <location evidence="32">Host cell membrane</location>
        <topology evidence="32">Single-pass type I membrane protein</topology>
    </subcellularLocation>
    <subcellularLocation>
        <location evidence="32">Host endosome membrane</location>
        <topology evidence="32">Single-pass type I membrane protein</topology>
    </subcellularLocation>
    <text evidence="32">It is probably concentrated at the site of budding and incorporated into the virions possibly by contacts between the cytoplasmic tail of Env and the N-terminus of Gag.</text>
</comment>
<feature type="disulfide bond" evidence="32">
    <location>
        <begin position="234"/>
        <end position="245"/>
    </location>
</feature>
<dbReference type="SUPFAM" id="SSF56502">
    <property type="entry name" value="gp120 core"/>
    <property type="match status" value="2"/>
</dbReference>
<evidence type="ECO:0000256" key="32">
    <source>
        <dbReference type="HAMAP-Rule" id="MF_04083"/>
    </source>
</evidence>
<dbReference type="GO" id="GO:0039654">
    <property type="term" value="P:fusion of virus membrane with host endosome membrane"/>
    <property type="evidence" value="ECO:0007669"/>
    <property type="project" value="UniProtKB-UniRule"/>
</dbReference>
<evidence type="ECO:0000256" key="33">
    <source>
        <dbReference type="RuleBase" id="RU363095"/>
    </source>
</evidence>
<dbReference type="FunFam" id="2.170.40.20:FF:000003">
    <property type="entry name" value="Envelope glycoprotein gp160"/>
    <property type="match status" value="1"/>
</dbReference>
<accession>A0A0A1CP65</accession>
<feature type="chain" id="PRO_5023222954" description="Envelope glycoprotein gp160" evidence="32">
    <location>
        <begin position="32"/>
        <end position="859"/>
    </location>
</feature>
<evidence type="ECO:0000256" key="11">
    <source>
        <dbReference type="ARBA" id="ARBA00022581"/>
    </source>
</evidence>
<evidence type="ECO:0000259" key="36">
    <source>
        <dbReference type="Pfam" id="PF00517"/>
    </source>
</evidence>
<evidence type="ECO:0000259" key="35">
    <source>
        <dbReference type="Pfam" id="PF00516"/>
    </source>
</evidence>
<reference evidence="37" key="2">
    <citation type="journal article" date="2015" name="PLoS Pathog.">
        <title>Compartmentalized Replication of R5 T Cell-Tropic HIV-1 in the Central Nervous System Early in the Course of Infection.</title>
        <authorList>
            <person name="Sturdevant C.B."/>
            <person name="Joseph S.B."/>
            <person name="Schnell G."/>
            <person name="Price R.W."/>
            <person name="Swanstrom R."/>
            <person name="Spudich S."/>
        </authorList>
    </citation>
    <scope>NUCLEOTIDE SEQUENCE</scope>
    <source>
        <strain evidence="37">9040_121709_plasma_32</strain>
    </source>
</reference>
<evidence type="ECO:0000256" key="16">
    <source>
        <dbReference type="ARBA" id="ARBA00022729"/>
    </source>
</evidence>
<keyword evidence="31 32" id="KW-1160">Virus entry into host cell</keyword>
<evidence type="ECO:0000256" key="8">
    <source>
        <dbReference type="ARBA" id="ARBA00022510"/>
    </source>
</evidence>
<evidence type="ECO:0000256" key="5">
    <source>
        <dbReference type="ARBA" id="ARBA00004578"/>
    </source>
</evidence>
<comment type="function">
    <text evidence="32">Envelope glycoprotein gp160: Oligomerizes in the host endoplasmic reticulum into predominantly trimers. In a second time, gp160 transits in the host Golgi, where glycosylation is completed. The precursor is then proteolytically cleaved in the trans-Golgi and thereby activated by cellular furin or furin-like proteases to produce gp120 and gp41.</text>
</comment>
<comment type="caution">
    <text evidence="32 33">Lacks conserved residue(s) required for the propagation of feature annotation.</text>
</comment>
<keyword evidence="9 32" id="KW-1032">Host cell membrane</keyword>
<dbReference type="GO" id="GO:0055036">
    <property type="term" value="C:virion membrane"/>
    <property type="evidence" value="ECO:0007669"/>
    <property type="project" value="UniProtKB-SubCell"/>
</dbReference>
<dbReference type="Pfam" id="PF00517">
    <property type="entry name" value="GP41"/>
    <property type="match status" value="1"/>
</dbReference>
<keyword evidence="19 32" id="KW-1043">Host membrane</keyword>
<feature type="disulfide bond" evidence="32">
    <location>
        <begin position="53"/>
        <end position="73"/>
    </location>
</feature>
<feature type="region of interest" description="V5" evidence="32">
    <location>
        <begin position="463"/>
        <end position="473"/>
    </location>
</feature>
<evidence type="ECO:0000256" key="30">
    <source>
        <dbReference type="ARBA" id="ARBA00023288"/>
    </source>
</evidence>
<keyword evidence="11 32" id="KW-0945">Host-virus interaction</keyword>
<feature type="short sequence motif" description="YXXL motif; contains endocytosis signal" evidence="32">
    <location>
        <begin position="715"/>
        <end position="718"/>
    </location>
</feature>
<organism evidence="37">
    <name type="scientific">Human immunodeficiency virus type 1</name>
    <name type="common">HIV-1</name>
    <dbReference type="NCBI Taxonomy" id="11676"/>
    <lineage>
        <taxon>Viruses</taxon>
        <taxon>Riboviria</taxon>
        <taxon>Pararnavirae</taxon>
        <taxon>Artverviricota</taxon>
        <taxon>Revtraviricetes</taxon>
        <taxon>Ortervirales</taxon>
        <taxon>Retroviridae</taxon>
        <taxon>Orthoretrovirinae</taxon>
        <taxon>Lentivirus</taxon>
        <taxon>Lentivirus humimdef1</taxon>
    </lineage>
</organism>
<dbReference type="GO" id="GO:1903911">
    <property type="term" value="P:positive regulation of receptor clustering"/>
    <property type="evidence" value="ECO:0007669"/>
    <property type="project" value="UniProtKB-UniRule"/>
</dbReference>
<comment type="subcellular location">
    <subcellularLocation>
        <location evidence="3">Host cell membrane</location>
        <topology evidence="3">Peripheral membrane protein</topology>
    </subcellularLocation>
    <subcellularLocation>
        <location evidence="1">Host cell membrane</location>
        <topology evidence="1">Single-pass type I membrane protein</topology>
    </subcellularLocation>
    <subcellularLocation>
        <location evidence="2">Host endosome membrane</location>
        <topology evidence="2">Peripheral membrane protein</topology>
    </subcellularLocation>
    <subcellularLocation>
        <location evidence="5">Host endosome membrane</location>
        <topology evidence="5">Single-pass type I membrane protein</topology>
    </subcellularLocation>
    <subcellularLocation>
        <location evidence="6">Virion membrane</location>
        <topology evidence="6">Peripheral membrane protein</topology>
    </subcellularLocation>
    <subcellularLocation>
        <location evidence="4">Virion membrane</location>
        <topology evidence="4">Single-pass type I membrane protein</topology>
    </subcellularLocation>
</comment>
<comment type="subcellular location">
    <molecule>Surface protein gp120</molecule>
    <subcellularLocation>
        <location evidence="32">Virion membrane</location>
        <topology evidence="32">Peripheral membrane protein</topology>
    </subcellularLocation>
    <subcellularLocation>
        <location evidence="32">Host cell membrane</location>
        <topology evidence="32">Peripheral membrane protein</topology>
    </subcellularLocation>
    <subcellularLocation>
        <location evidence="32">Host endosome membrane</location>
        <topology evidence="32">Single-pass type I membrane protein</topology>
    </subcellularLocation>
    <text evidence="32">The surface protein is not anchored to the viral envelope, but associates with the extravirion surface through its binding to TM. It is probably concentrated at the site of budding and incorporated into the virions possibly by contacts between the cytoplasmic tail of Env and the N-terminus of Gag.</text>
</comment>
<evidence type="ECO:0000256" key="28">
    <source>
        <dbReference type="ARBA" id="ARBA00023180"/>
    </source>
</evidence>
<keyword evidence="21 32" id="KW-1164">Virus endocytosis by host</keyword>
<evidence type="ECO:0000256" key="29">
    <source>
        <dbReference type="ARBA" id="ARBA00023280"/>
    </source>
</evidence>
<evidence type="ECO:0000256" key="24">
    <source>
        <dbReference type="ARBA" id="ARBA00023054"/>
    </source>
</evidence>
<dbReference type="EMBL" id="KM354577">
    <property type="protein sequence ID" value="AIX96260.1"/>
    <property type="molecule type" value="Genomic_RNA"/>
</dbReference>
<feature type="region of interest" description="CD4-binding loop" evidence="32">
    <location>
        <begin position="368"/>
        <end position="378"/>
    </location>
</feature>
<evidence type="ECO:0000256" key="7">
    <source>
        <dbReference type="ARBA" id="ARBA00022506"/>
    </source>
</evidence>
<dbReference type="GO" id="GO:0075512">
    <property type="term" value="P:clathrin-dependent endocytosis of virus by host cell"/>
    <property type="evidence" value="ECO:0007669"/>
    <property type="project" value="UniProtKB-UniRule"/>
</dbReference>
<feature type="domain" description="Retroviral envelope protein GP41-like" evidence="36">
    <location>
        <begin position="533"/>
        <end position="722"/>
    </location>
</feature>
<evidence type="ECO:0000256" key="27">
    <source>
        <dbReference type="ARBA" id="ARBA00023157"/>
    </source>
</evidence>
<comment type="domain">
    <text evidence="32 33">The 17 amino acids long immunosuppressive region is present in many retroviral envelope proteins. Synthetic peptides derived from this relatively conserved sequence inhibit immune function in vitro and in vivo.</text>
</comment>
<dbReference type="GO" id="GO:0020002">
    <property type="term" value="C:host cell plasma membrane"/>
    <property type="evidence" value="ECO:0007669"/>
    <property type="project" value="UniProtKB-SubCell"/>
</dbReference>
<keyword evidence="26 32" id="KW-0564">Palmitate</keyword>
<feature type="transmembrane region" description="Helical" evidence="33">
    <location>
        <begin position="681"/>
        <end position="702"/>
    </location>
</feature>
<keyword evidence="24 32" id="KW-0175">Coiled coil</keyword>
<dbReference type="HAMAP" id="MF_04083">
    <property type="entry name" value="HIV_ENV"/>
    <property type="match status" value="1"/>
</dbReference>
<comment type="PTM">
    <text evidence="32">Specific enzymatic cleavages in vivo yield mature proteins. Envelope glycoproteins are synthesized as a inactive precursor that is heavily N-glycosylated and processed likely by host cell furin in the Golgi to yield the mature SU and TM proteins. The cleavage site between SU and TM requires the minimal sequence [KR]-X-[KR]-R. About 2 of the 9 disulfide bonds of gp41 are reduced by P4HB/PDI, following binding to CD4 receptor.</text>
</comment>
<evidence type="ECO:0000256" key="1">
    <source>
        <dbReference type="ARBA" id="ARBA00004402"/>
    </source>
</evidence>
<gene>
    <name evidence="32 37" type="primary">env</name>
</gene>
<comment type="subunit">
    <text evidence="32">The mature envelope protein (Env) consists of a homotrimer of non-covalently associated gp120-gp41 heterodimers. The resulting complex protrudes from the virus surface as a spike. There seems to be as few as 10 spikes on the average virion. Surface protein gp120 interacts with host CD4, CCR5 and CXCR4. Gp120 also interacts with the C-type lectins CD209/DC-SIGN and CLEC4M/DC-SIGNR (collectively referred to as DC-SIGN(R)). Gp120 and gp41 interact with GalCer. Gp120 interacts with host ITGA4/ITGB7 complex; on CD4+ T-cells, this interaction results in rapid activation of integrin ITGAL/LFA-1, which facilitates efficient cell-to-cell spreading of HIV-1. Gp120 interacts with cell-associated heparan sulfate; this interaction increases virus infectivity on permissive cells and may be involved in infection of CD4- cells.</text>
</comment>
<feature type="chain" id="PRO_5023222953" description="Transmembrane protein gp41" evidence="32">
    <location>
        <begin position="514"/>
        <end position="859"/>
    </location>
</feature>
<evidence type="ECO:0000256" key="15">
    <source>
        <dbReference type="ARBA" id="ARBA00022703"/>
    </source>
</evidence>
<comment type="domain">
    <text evidence="32">Some of the most genetically diverse regions of the viral genome are present in Env. They are called variable regions 1 through 5 (V1 through V5). Coreceptor usage of gp120 is determined mainly by the primary structure of the third variable region (V3) in the outer domain of gp120. The sequence of V3 determines which coreceptor, CCR5 and/or CXCR4 (corresponding to R5/macrophage, X4/T cell and R5X4/T cell and macrophage tropism), is used to trigger the fusion potential of the Env complex, and hence which cells the virus can infect. Binding to CCR5 involves a region adjacent in addition to V3.</text>
</comment>
<keyword evidence="25 32" id="KW-0472">Membrane</keyword>
<evidence type="ECO:0000256" key="22">
    <source>
        <dbReference type="ARBA" id="ARBA00022989"/>
    </source>
</evidence>
<evidence type="ECO:0000256" key="25">
    <source>
        <dbReference type="ARBA" id="ARBA00023136"/>
    </source>
</evidence>
<keyword evidence="30 32" id="KW-0449">Lipoprotein</keyword>
<evidence type="ECO:0000256" key="26">
    <source>
        <dbReference type="ARBA" id="ARBA00023139"/>
    </source>
</evidence>
<evidence type="ECO:0000256" key="20">
    <source>
        <dbReference type="ARBA" id="ARBA00022879"/>
    </source>
</evidence>
<comment type="similarity">
    <text evidence="32">Belongs to the HIV-1 env protein family.</text>
</comment>
<dbReference type="GO" id="GO:0052031">
    <property type="term" value="P:symbiont-mediated perturbation of host defense response"/>
    <property type="evidence" value="ECO:0007669"/>
    <property type="project" value="UniProtKB-UniRule"/>
</dbReference>
<keyword evidence="20 32" id="KW-0261">Viral envelope protein</keyword>
<evidence type="ECO:0000256" key="12">
    <source>
        <dbReference type="ARBA" id="ARBA00022595"/>
    </source>
</evidence>
<comment type="function">
    <text evidence="32">Surface protein gp120: Attaches the virus to the host lymphoid cell by binding to the primary receptor CD4. This interaction induces a structural rearrangement creating a high affinity binding site for a chemokine coreceptor like CXCR4 and/or CCR5. Acts as a ligand for CD209/DC-SIGN and CLEC4M/DC-SIGNR, which are respectively found on dendritic cells (DCs), and on endothelial cells of liver sinusoids and lymph node sinuses. These interactions allow capture of viral particles at mucosal surfaces by these cells and subsequent transmission to permissive cells. HIV subverts the migration properties of dendritic cells to gain access to CD4+ T-cells in lymph nodes. Virus transmission to permissive T-cells occurs either in trans (without DCs infection, through viral capture and transmission), or in cis (following DCs productive infection, through the usual CD4-gp120 interaction), thereby inducing a robust infection. In trans infection, bound virions remain infectious over days and it is proposed that they are not degraded, but protected in non-lysosomal acidic organelles within the DCs close to the cell membrane thus contributing to the viral infectious potential during DCs' migration from the periphery to the lymphoid tissues. On arrival at lymphoid tissues, intact virions recycle back to DCs' cell surface allowing virus transmission to CD4+ T-cells.</text>
</comment>
<dbReference type="InterPro" id="IPR000777">
    <property type="entry name" value="HIV1_Gp120"/>
</dbReference>
<dbReference type="GO" id="GO:1903908">
    <property type="term" value="P:positive regulation of plasma membrane raft polarization"/>
    <property type="evidence" value="ECO:0007669"/>
    <property type="project" value="UniProtKB-UniRule"/>
</dbReference>
<keyword evidence="7 32" id="KW-1168">Fusion of virus membrane with host membrane</keyword>
<keyword evidence="27 32" id="KW-1015">Disulfide bond</keyword>
<evidence type="ECO:0000256" key="6">
    <source>
        <dbReference type="ARBA" id="ARBA00004650"/>
    </source>
</evidence>
<feature type="site" description="Cleavage; by host furin" evidence="32">
    <location>
        <begin position="513"/>
        <end position="514"/>
    </location>
</feature>
<dbReference type="InterPro" id="IPR037527">
    <property type="entry name" value="Gp160"/>
</dbReference>
<feature type="region of interest" description="Immunosuppression" evidence="32">
    <location>
        <begin position="577"/>
        <end position="595"/>
    </location>
</feature>
<evidence type="ECO:0000256" key="2">
    <source>
        <dbReference type="ARBA" id="ARBA00004433"/>
    </source>
</evidence>
<dbReference type="CDD" id="cd09909">
    <property type="entry name" value="HIV-1-like_HR1-HR2"/>
    <property type="match status" value="1"/>
</dbReference>
<proteinExistence type="inferred from homology"/>
<keyword evidence="23 32" id="KW-1039">Host endosome</keyword>
<comment type="miscellaneous">
    <text evidence="32">HIV-1 lineages are divided in three main groups, M (for Major), O (for Outlier), and N (for New, or Non-M, Non-O). The vast majority of strains found worldwide belong to the group M. Group O seems to be endemic to and largely confined to Cameroon and neighboring countries in West Central Africa, where these viruses represent a small minority of HIV-1 strains. The group N is represented by a limited number of isolates from Cameroonian persons. The group M is further subdivided in 9 clades or subtypes (A to D, F to H, J and K).</text>
</comment>
<evidence type="ECO:0000256" key="14">
    <source>
        <dbReference type="ARBA" id="ARBA00022692"/>
    </source>
</evidence>
<evidence type="ECO:0000256" key="34">
    <source>
        <dbReference type="SAM" id="MobiDB-lite"/>
    </source>
</evidence>
<comment type="domain">
    <text evidence="32">The membrane proximal external region (MPER) present in gp41 is a tryptophan-rich region recognized by the antibodies 2F5, Z13, and 4E10. MPER seems to play a role in fusion.</text>
</comment>
<dbReference type="FunFam" id="1.10.287.210:FF:000001">
    <property type="entry name" value="Envelope glycoprotein gp160"/>
    <property type="match status" value="1"/>
</dbReference>
<dbReference type="InterPro" id="IPR036377">
    <property type="entry name" value="Gp120_core_sf"/>
</dbReference>
<comment type="domain">
    <text evidence="32">The YXXL motif is involved in determining the exact site of viral release at the surface of infected mononuclear cells and promotes endocytosis. YXXL and di-leucine endocytosis motifs interact directly or indirectly with the clathrin adapter complexes, opperate independently, and their activities are not additive.</text>
</comment>
<comment type="domain">
    <text evidence="32">The CD4-binding region is targeted by the antibody b12.</text>
</comment>
<keyword evidence="10 32" id="KW-1165">Clathrin-mediated endocytosis of virus by host</keyword>
<evidence type="ECO:0000256" key="23">
    <source>
        <dbReference type="ARBA" id="ARBA00023046"/>
    </source>
</evidence>
<dbReference type="GO" id="GO:0019062">
    <property type="term" value="P:virion attachment to host cell"/>
    <property type="evidence" value="ECO:0007669"/>
    <property type="project" value="UniProtKB-UniRule"/>
</dbReference>
<keyword evidence="15 32" id="KW-0053">Apoptosis</keyword>
<keyword evidence="16 32" id="KW-0732">Signal</keyword>
<evidence type="ECO:0000256" key="18">
    <source>
        <dbReference type="ARBA" id="ARBA00022844"/>
    </source>
</evidence>
<keyword evidence="8 32" id="KW-1170">Fusion of virus membrane with host endosomal membrane</keyword>
<comment type="PTM">
    <text evidence="32">Highly glycosylated by host. The high number of glycan on the protein is reffered to as 'glycan shield' because it contributes to hide protein sequence from adaptive immune system.</text>
</comment>
<dbReference type="FunFam" id="2.170.40.20:FF:000004">
    <property type="entry name" value="Envelope glycoprotein gp160"/>
    <property type="match status" value="1"/>
</dbReference>
<dbReference type="SUPFAM" id="SSF58069">
    <property type="entry name" value="Virus ectodomain"/>
    <property type="match status" value="1"/>
</dbReference>
<keyword evidence="29 32" id="KW-0899">Viral immunoevasion</keyword>
<dbReference type="GO" id="GO:0019082">
    <property type="term" value="P:viral protein processing"/>
    <property type="evidence" value="ECO:0007669"/>
    <property type="project" value="UniProtKB-UniRule"/>
</dbReference>
<organismHost>
    <name type="scientific">Homo sapiens</name>
    <name type="common">Human</name>
    <dbReference type="NCBI Taxonomy" id="9606"/>
</organismHost>
<dbReference type="Gene3D" id="1.10.287.210">
    <property type="match status" value="1"/>
</dbReference>
<feature type="coiled-coil region" evidence="32">
    <location>
        <begin position="636"/>
        <end position="670"/>
    </location>
</feature>
<feature type="region of interest" description="MPER; binding to GalCer" evidence="32">
    <location>
        <begin position="665"/>
        <end position="686"/>
    </location>
</feature>
<evidence type="ECO:0000256" key="10">
    <source>
        <dbReference type="ARBA" id="ARBA00022570"/>
    </source>
</evidence>
<evidence type="ECO:0000256" key="17">
    <source>
        <dbReference type="ARBA" id="ARBA00022804"/>
    </source>
</evidence>
<feature type="disulfide bond" evidence="32">
    <location>
        <begin position="601"/>
        <end position="607"/>
    </location>
</feature>
<dbReference type="Gene3D" id="2.170.40.20">
    <property type="entry name" value="Human immunodeficiency virus 1, Gp160, envelope glycoprotein"/>
    <property type="match status" value="2"/>
</dbReference>
<dbReference type="InterPro" id="IPR000328">
    <property type="entry name" value="GP41-like"/>
</dbReference>
<evidence type="ECO:0000313" key="37">
    <source>
        <dbReference type="EMBL" id="AIX96260.1"/>
    </source>
</evidence>
<dbReference type="GO" id="GO:0019064">
    <property type="term" value="P:fusion of virus membrane with host plasma membrane"/>
    <property type="evidence" value="ECO:0007669"/>
    <property type="project" value="UniProtKB-UniRule"/>
</dbReference>
<protein>
    <recommendedName>
        <fullName evidence="32">Envelope glycoprotein gp160</fullName>
    </recommendedName>
    <alternativeName>
        <fullName evidence="32">Env polyprotein</fullName>
    </alternativeName>
    <component>
        <recommendedName>
            <fullName evidence="32">Surface protein gp120</fullName>
            <shortName evidence="32">SU</shortName>
        </recommendedName>
        <alternativeName>
            <fullName evidence="32">Glycoprotein 120</fullName>
            <shortName evidence="32">gp120</shortName>
        </alternativeName>
    </component>
    <component>
        <recommendedName>
            <fullName evidence="32">Transmembrane protein gp41</fullName>
            <shortName evidence="32">TM</shortName>
        </recommendedName>
        <alternativeName>
            <fullName evidence="32">Glycoprotein 41</fullName>
            <shortName evidence="32">gp41</shortName>
        </alternativeName>
    </component>
</protein>
<dbReference type="GO" id="GO:0019031">
    <property type="term" value="C:viral envelope"/>
    <property type="evidence" value="ECO:0007669"/>
    <property type="project" value="UniProtKB-KW"/>
</dbReference>
<keyword evidence="18 32" id="KW-0946">Virion</keyword>
<keyword evidence="17 32" id="KW-1161">Viral attachment to host cell</keyword>
<feature type="region of interest" description="Disordered" evidence="34">
    <location>
        <begin position="721"/>
        <end position="745"/>
    </location>
</feature>
<evidence type="ECO:0000256" key="13">
    <source>
        <dbReference type="ARBA" id="ARBA00022685"/>
    </source>
</evidence>
<dbReference type="FunFam" id="1.20.5.490:FF:000001">
    <property type="entry name" value="Envelope glycoprotein gp160"/>
    <property type="match status" value="1"/>
</dbReference>
<dbReference type="Gene3D" id="1.20.5.490">
    <property type="entry name" value="Single helix bin"/>
    <property type="match status" value="1"/>
</dbReference>
<keyword evidence="22 32" id="KW-1133">Transmembrane helix</keyword>
<keyword evidence="28 32" id="KW-0325">Glycoprotein</keyword>
<feature type="disulfide bond" evidence="32">
    <location>
        <begin position="224"/>
        <end position="253"/>
    </location>
</feature>
<dbReference type="Pfam" id="PF00516">
    <property type="entry name" value="GP120"/>
    <property type="match status" value="1"/>
</dbReference>